<accession>A0A1G5V941</accession>
<dbReference type="Proteomes" id="UP000198756">
    <property type="component" value="Unassembled WGS sequence"/>
</dbReference>
<name>A0A1G5V941_9BACT</name>
<dbReference type="EMBL" id="FMXE01000003">
    <property type="protein sequence ID" value="SDA42158.1"/>
    <property type="molecule type" value="Genomic_DNA"/>
</dbReference>
<protein>
    <submittedName>
        <fullName evidence="1">Uncharacterized protein</fullName>
    </submittedName>
</protein>
<keyword evidence="2" id="KW-1185">Reference proteome</keyword>
<proteinExistence type="predicted"/>
<dbReference type="STRING" id="279824.SAMN03080617_00348"/>
<organism evidence="1 2">
    <name type="scientific">Algoriphagus alkaliphilus</name>
    <dbReference type="NCBI Taxonomy" id="279824"/>
    <lineage>
        <taxon>Bacteria</taxon>
        <taxon>Pseudomonadati</taxon>
        <taxon>Bacteroidota</taxon>
        <taxon>Cytophagia</taxon>
        <taxon>Cytophagales</taxon>
        <taxon>Cyclobacteriaceae</taxon>
        <taxon>Algoriphagus</taxon>
    </lineage>
</organism>
<gene>
    <name evidence="1" type="ORF">SAMN03080617_00348</name>
</gene>
<sequence length="130" mass="14829">MKKALLILVFLICGSSLYAQKHYLLIIKGISNCNGYCYDGLLEEHVLNTKQDVFTLEKKMRNELRGYPSFYTIMPNETAISFEYLESAGNCTCKKVRVVKSTSYESAQKALEEHRNKKGFAIRATFNPSN</sequence>
<evidence type="ECO:0000313" key="1">
    <source>
        <dbReference type="EMBL" id="SDA42158.1"/>
    </source>
</evidence>
<dbReference type="AlphaFoldDB" id="A0A1G5V941"/>
<dbReference type="RefSeq" id="WP_092728234.1">
    <property type="nucleotide sequence ID" value="NZ_FMXE01000003.1"/>
</dbReference>
<evidence type="ECO:0000313" key="2">
    <source>
        <dbReference type="Proteomes" id="UP000198756"/>
    </source>
</evidence>
<reference evidence="2" key="1">
    <citation type="submission" date="2016-10" db="EMBL/GenBank/DDBJ databases">
        <authorList>
            <person name="Varghese N."/>
            <person name="Submissions S."/>
        </authorList>
    </citation>
    <scope>NUCLEOTIDE SEQUENCE [LARGE SCALE GENOMIC DNA]</scope>
    <source>
        <strain evidence="2">DSM 22703</strain>
    </source>
</reference>